<dbReference type="InterPro" id="IPR002110">
    <property type="entry name" value="Ankyrin_rpt"/>
</dbReference>
<comment type="caution">
    <text evidence="10">The sequence shown here is derived from an EMBL/GenBank/DDBJ whole genome shotgun (WGS) entry which is preliminary data.</text>
</comment>
<feature type="repeat" description="ANK" evidence="7">
    <location>
        <begin position="89"/>
        <end position="121"/>
    </location>
</feature>
<keyword evidence="2 8" id="KW-0812">Transmembrane</keyword>
<comment type="subcellular location">
    <subcellularLocation>
        <location evidence="1">Membrane</location>
        <topology evidence="1">Multi-pass membrane protein</topology>
    </subcellularLocation>
</comment>
<keyword evidence="11" id="KW-1185">Reference proteome</keyword>
<sequence>MAVTPREKLLSALQHDDLEWYNSILSDYQYQLEIFIDSKSKNFFHDLCNSILYHGRLQSFFLSLHKTIQASHNKTTSEYLNSRAKIDDDEYTPLHFAIVKQKKDLVLMMISHGANYQMITKRGFNCLHLAGKGNSIAIFVVLYEKYSFSLNSVSSEGQNALQMVTLNKNWDLAYLIIALSQKEDLDFQDMYGRTSLHYAVMKEKRKIVKYLLLRGADPLIQDLEGKKPIDLSTGFADIDKLLKRKKIRTNGNKRNFYIMLCSLLIKFIIICWITIIKEISNITKLYYVICGYLLFPITIFFWILASKTKPEIEKLNELSLSDLYCKYVPNVLCPYCKCVKRNKHSYHCFTCNMCIKDYDHHCYWVNNCIGKGNIKYFLLALFFLVLDFTYSIIICILLYTNFTSKNAIGVLTSIVTIASVFFLLAVAPFFYLNMSNFLNSTSVHQKFSNKNVRRSLAGLSDVQDTDSMLIQEDPLDSIREHARDSESSEISKFNSLNVQEL</sequence>
<keyword evidence="4 8" id="KW-1133">Transmembrane helix</keyword>
<dbReference type="InterPro" id="IPR036770">
    <property type="entry name" value="Ankyrin_rpt-contain_sf"/>
</dbReference>
<dbReference type="PANTHER" id="PTHR24161">
    <property type="entry name" value="ANK_REP_REGION DOMAIN-CONTAINING PROTEIN-RELATED"/>
    <property type="match status" value="1"/>
</dbReference>
<keyword evidence="6 8" id="KW-0472">Membrane</keyword>
<evidence type="ECO:0000256" key="7">
    <source>
        <dbReference type="PROSITE-ProRule" id="PRU00023"/>
    </source>
</evidence>
<evidence type="ECO:0000313" key="10">
    <source>
        <dbReference type="EMBL" id="OMJ74304.1"/>
    </source>
</evidence>
<dbReference type="PROSITE" id="PS50088">
    <property type="entry name" value="ANK_REPEAT"/>
    <property type="match status" value="2"/>
</dbReference>
<feature type="transmembrane region" description="Helical" evidence="8">
    <location>
        <begin position="256"/>
        <end position="279"/>
    </location>
</feature>
<dbReference type="EC" id="2.3.1.225" evidence="8"/>
<dbReference type="PROSITE" id="PS50297">
    <property type="entry name" value="ANK_REP_REGION"/>
    <property type="match status" value="2"/>
</dbReference>
<feature type="transmembrane region" description="Helical" evidence="8">
    <location>
        <begin position="285"/>
        <end position="305"/>
    </location>
</feature>
<evidence type="ECO:0000313" key="11">
    <source>
        <dbReference type="Proteomes" id="UP000187209"/>
    </source>
</evidence>
<evidence type="ECO:0000256" key="6">
    <source>
        <dbReference type="ARBA" id="ARBA00023136"/>
    </source>
</evidence>
<dbReference type="GO" id="GO:0019706">
    <property type="term" value="F:protein-cysteine S-palmitoyltransferase activity"/>
    <property type="evidence" value="ECO:0007669"/>
    <property type="project" value="UniProtKB-EC"/>
</dbReference>
<keyword evidence="8" id="KW-0012">Acyltransferase</keyword>
<comment type="domain">
    <text evidence="8">The DHHC domain is required for palmitoyltransferase activity.</text>
</comment>
<protein>
    <recommendedName>
        <fullName evidence="8">Palmitoyltransferase</fullName>
        <ecNumber evidence="8">2.3.1.225</ecNumber>
    </recommendedName>
</protein>
<dbReference type="GO" id="GO:0016020">
    <property type="term" value="C:membrane"/>
    <property type="evidence" value="ECO:0007669"/>
    <property type="project" value="UniProtKB-SubCell"/>
</dbReference>
<dbReference type="Pfam" id="PF12796">
    <property type="entry name" value="Ank_2"/>
    <property type="match status" value="1"/>
</dbReference>
<dbReference type="SMART" id="SM00248">
    <property type="entry name" value="ANK"/>
    <property type="match status" value="4"/>
</dbReference>
<dbReference type="Gene3D" id="1.25.40.20">
    <property type="entry name" value="Ankyrin repeat-containing domain"/>
    <property type="match status" value="1"/>
</dbReference>
<evidence type="ECO:0000256" key="3">
    <source>
        <dbReference type="ARBA" id="ARBA00022737"/>
    </source>
</evidence>
<keyword evidence="5 7" id="KW-0040">ANK repeat</keyword>
<dbReference type="SUPFAM" id="SSF48403">
    <property type="entry name" value="Ankyrin repeat"/>
    <property type="match status" value="1"/>
</dbReference>
<keyword evidence="8" id="KW-0808">Transferase</keyword>
<feature type="transmembrane region" description="Helical" evidence="8">
    <location>
        <begin position="376"/>
        <end position="402"/>
    </location>
</feature>
<evidence type="ECO:0000256" key="5">
    <source>
        <dbReference type="ARBA" id="ARBA00023043"/>
    </source>
</evidence>
<proteinExistence type="inferred from homology"/>
<organism evidence="10 11">
    <name type="scientific">Stentor coeruleus</name>
    <dbReference type="NCBI Taxonomy" id="5963"/>
    <lineage>
        <taxon>Eukaryota</taxon>
        <taxon>Sar</taxon>
        <taxon>Alveolata</taxon>
        <taxon>Ciliophora</taxon>
        <taxon>Postciliodesmatophora</taxon>
        <taxon>Heterotrichea</taxon>
        <taxon>Heterotrichida</taxon>
        <taxon>Stentoridae</taxon>
        <taxon>Stentor</taxon>
    </lineage>
</organism>
<dbReference type="PROSITE" id="PS50216">
    <property type="entry name" value="DHHC"/>
    <property type="match status" value="1"/>
</dbReference>
<evidence type="ECO:0000256" key="2">
    <source>
        <dbReference type="ARBA" id="ARBA00022692"/>
    </source>
</evidence>
<feature type="domain" description="Palmitoyltransferase DHHC" evidence="9">
    <location>
        <begin position="331"/>
        <end position="447"/>
    </location>
</feature>
<dbReference type="OrthoDB" id="10254927at2759"/>
<dbReference type="InterPro" id="IPR001594">
    <property type="entry name" value="Palmitoyltrfase_DHHC"/>
</dbReference>
<dbReference type="AlphaFoldDB" id="A0A1R2BC21"/>
<feature type="repeat" description="ANK" evidence="7">
    <location>
        <begin position="191"/>
        <end position="223"/>
    </location>
</feature>
<accession>A0A1R2BC21</accession>
<dbReference type="Pfam" id="PF01529">
    <property type="entry name" value="DHHC"/>
    <property type="match status" value="1"/>
</dbReference>
<evidence type="ECO:0000256" key="1">
    <source>
        <dbReference type="ARBA" id="ARBA00004141"/>
    </source>
</evidence>
<feature type="transmembrane region" description="Helical" evidence="8">
    <location>
        <begin position="408"/>
        <end position="432"/>
    </location>
</feature>
<keyword evidence="3" id="KW-0677">Repeat</keyword>
<evidence type="ECO:0000259" key="9">
    <source>
        <dbReference type="Pfam" id="PF01529"/>
    </source>
</evidence>
<reference evidence="10 11" key="1">
    <citation type="submission" date="2016-11" db="EMBL/GenBank/DDBJ databases">
        <title>The macronuclear genome of Stentor coeruleus: a giant cell with tiny introns.</title>
        <authorList>
            <person name="Slabodnick M."/>
            <person name="Ruby J.G."/>
            <person name="Reiff S.B."/>
            <person name="Swart E.C."/>
            <person name="Gosai S."/>
            <person name="Prabakaran S."/>
            <person name="Witkowska E."/>
            <person name="Larue G.E."/>
            <person name="Fisher S."/>
            <person name="Freeman R.M."/>
            <person name="Gunawardena J."/>
            <person name="Chu W."/>
            <person name="Stover N.A."/>
            <person name="Gregory B.D."/>
            <person name="Nowacki M."/>
            <person name="Derisi J."/>
            <person name="Roy S.W."/>
            <person name="Marshall W.F."/>
            <person name="Sood P."/>
        </authorList>
    </citation>
    <scope>NUCLEOTIDE SEQUENCE [LARGE SCALE GENOMIC DNA]</scope>
    <source>
        <strain evidence="10">WM001</strain>
    </source>
</reference>
<evidence type="ECO:0000256" key="4">
    <source>
        <dbReference type="ARBA" id="ARBA00022989"/>
    </source>
</evidence>
<dbReference type="PANTHER" id="PTHR24161:SF85">
    <property type="entry name" value="PALMITOYLTRANSFERASE HIP14"/>
    <property type="match status" value="1"/>
</dbReference>
<evidence type="ECO:0000256" key="8">
    <source>
        <dbReference type="RuleBase" id="RU079119"/>
    </source>
</evidence>
<comment type="similarity">
    <text evidence="8">Belongs to the DHHC palmitoyltransferase family.</text>
</comment>
<comment type="catalytic activity">
    <reaction evidence="8">
        <text>L-cysteinyl-[protein] + hexadecanoyl-CoA = S-hexadecanoyl-L-cysteinyl-[protein] + CoA</text>
        <dbReference type="Rhea" id="RHEA:36683"/>
        <dbReference type="Rhea" id="RHEA-COMP:10131"/>
        <dbReference type="Rhea" id="RHEA-COMP:11032"/>
        <dbReference type="ChEBI" id="CHEBI:29950"/>
        <dbReference type="ChEBI" id="CHEBI:57287"/>
        <dbReference type="ChEBI" id="CHEBI:57379"/>
        <dbReference type="ChEBI" id="CHEBI:74151"/>
        <dbReference type="EC" id="2.3.1.225"/>
    </reaction>
</comment>
<dbReference type="EMBL" id="MPUH01000760">
    <property type="protein sequence ID" value="OMJ74304.1"/>
    <property type="molecule type" value="Genomic_DNA"/>
</dbReference>
<name>A0A1R2BC21_9CILI</name>
<gene>
    <name evidence="10" type="ORF">SteCoe_26791</name>
</gene>
<dbReference type="Proteomes" id="UP000187209">
    <property type="component" value="Unassembled WGS sequence"/>
</dbReference>